<evidence type="ECO:0000313" key="2">
    <source>
        <dbReference type="Proteomes" id="UP000257479"/>
    </source>
</evidence>
<sequence length="222" mass="24036">MSLTTRIAVASFDDMRHGVRVDAPDAAFVLVSWSRVEQSCAVMGLLDDDGAELPVRRDLLARLTSLLARPVSTDTLRLAYPDAPLSQPVLLRVPVDEPEWARVAGNVFEYLQNGLRVSSDDVRDALWVTLAASEIPAGSVRAGRITFVPELPGDNLFVPTAFFELSGGRGPVVSWEQVQPQLPNDLVVRAVSTFVSSLAESAQLEASLRGSRTVLTDVVVNI</sequence>
<dbReference type="EMBL" id="DMNG01000279">
    <property type="protein sequence ID" value="HAN26046.1"/>
    <property type="molecule type" value="Genomic_DNA"/>
</dbReference>
<gene>
    <name evidence="1" type="ORF">DCP95_15985</name>
</gene>
<reference evidence="1 2" key="1">
    <citation type="journal article" date="2018" name="Nat. Biotechnol.">
        <title>A standardized bacterial taxonomy based on genome phylogeny substantially revises the tree of life.</title>
        <authorList>
            <person name="Parks D.H."/>
            <person name="Chuvochina M."/>
            <person name="Waite D.W."/>
            <person name="Rinke C."/>
            <person name="Skarshewski A."/>
            <person name="Chaumeil P.A."/>
            <person name="Hugenholtz P."/>
        </authorList>
    </citation>
    <scope>NUCLEOTIDE SEQUENCE [LARGE SCALE GENOMIC DNA]</scope>
    <source>
        <strain evidence="1">UBA9152</strain>
    </source>
</reference>
<name>A0A3C1KIG6_9MICO</name>
<accession>A0A3C1KIG6</accession>
<proteinExistence type="predicted"/>
<dbReference type="AlphaFoldDB" id="A0A3C1KIG6"/>
<comment type="caution">
    <text evidence="1">The sequence shown here is derived from an EMBL/GenBank/DDBJ whole genome shotgun (WGS) entry which is preliminary data.</text>
</comment>
<dbReference type="Proteomes" id="UP000257479">
    <property type="component" value="Unassembled WGS sequence"/>
</dbReference>
<organism evidence="1 2">
    <name type="scientific">Microbacterium ginsengisoli</name>
    <dbReference type="NCBI Taxonomy" id="400772"/>
    <lineage>
        <taxon>Bacteria</taxon>
        <taxon>Bacillati</taxon>
        <taxon>Actinomycetota</taxon>
        <taxon>Actinomycetes</taxon>
        <taxon>Micrococcales</taxon>
        <taxon>Microbacteriaceae</taxon>
        <taxon>Microbacterium</taxon>
    </lineage>
</organism>
<evidence type="ECO:0000313" key="1">
    <source>
        <dbReference type="EMBL" id="HAN26046.1"/>
    </source>
</evidence>
<protein>
    <submittedName>
        <fullName evidence="1">Uncharacterized protein</fullName>
    </submittedName>
</protein>